<keyword evidence="1" id="KW-0732">Signal</keyword>
<dbReference type="InterPro" id="IPR001387">
    <property type="entry name" value="Cro/C1-type_HTH"/>
</dbReference>
<dbReference type="InterPro" id="IPR008258">
    <property type="entry name" value="Transglycosylase_SLT_dom_1"/>
</dbReference>
<dbReference type="Gene3D" id="1.10.530.10">
    <property type="match status" value="1"/>
</dbReference>
<comment type="caution">
    <text evidence="4">The sequence shown here is derived from an EMBL/GenBank/DDBJ whole genome shotgun (WGS) entry which is preliminary data.</text>
</comment>
<gene>
    <name evidence="4" type="ORF">GCM10011352_31150</name>
</gene>
<accession>A0ABQ1KPQ3</accession>
<dbReference type="RefSeq" id="WP_188749972.1">
    <property type="nucleotide sequence ID" value="NZ_BMIJ01000006.1"/>
</dbReference>
<dbReference type="PROSITE" id="PS50943">
    <property type="entry name" value="HTH_CROC1"/>
    <property type="match status" value="1"/>
</dbReference>
<dbReference type="Pfam" id="PF01464">
    <property type="entry name" value="SLT"/>
    <property type="match status" value="1"/>
</dbReference>
<dbReference type="EMBL" id="BMIJ01000006">
    <property type="protein sequence ID" value="GGC02680.1"/>
    <property type="molecule type" value="Genomic_DNA"/>
</dbReference>
<evidence type="ECO:0000259" key="3">
    <source>
        <dbReference type="PROSITE" id="PS51782"/>
    </source>
</evidence>
<dbReference type="Pfam" id="PF01476">
    <property type="entry name" value="LysM"/>
    <property type="match status" value="2"/>
</dbReference>
<dbReference type="InterPro" id="IPR018392">
    <property type="entry name" value="LysM"/>
</dbReference>
<feature type="chain" id="PRO_5046266113" evidence="1">
    <location>
        <begin position="25"/>
        <end position="459"/>
    </location>
</feature>
<dbReference type="PANTHER" id="PTHR33734:SF22">
    <property type="entry name" value="MEMBRANE-BOUND LYTIC MUREIN TRANSGLYCOSYLASE D"/>
    <property type="match status" value="1"/>
</dbReference>
<feature type="domain" description="HTH cro/C1-type" evidence="2">
    <location>
        <begin position="413"/>
        <end position="431"/>
    </location>
</feature>
<dbReference type="CDD" id="cd00118">
    <property type="entry name" value="LysM"/>
    <property type="match status" value="2"/>
</dbReference>
<name>A0ABQ1KPQ3_9GAMM</name>
<dbReference type="PROSITE" id="PS51782">
    <property type="entry name" value="LYSM"/>
    <property type="match status" value="2"/>
</dbReference>
<proteinExistence type="predicted"/>
<protein>
    <submittedName>
        <fullName evidence="4">Lytic transglycosylase</fullName>
    </submittedName>
</protein>
<dbReference type="Gene3D" id="3.10.350.10">
    <property type="entry name" value="LysM domain"/>
    <property type="match status" value="2"/>
</dbReference>
<evidence type="ECO:0000259" key="2">
    <source>
        <dbReference type="PROSITE" id="PS50943"/>
    </source>
</evidence>
<dbReference type="PANTHER" id="PTHR33734">
    <property type="entry name" value="LYSM DOMAIN-CONTAINING GPI-ANCHORED PROTEIN 2"/>
    <property type="match status" value="1"/>
</dbReference>
<sequence length="459" mass="50900">MKPGIYKAVATLVCGLILAGCQTATTKTQSQSLTATGDDLAQAESVAQWRQSHRKIQATAPPADNPPQDLWSLTRQNLRLESQIDQQRVDDQLKWYLKHSRYMAQASERAASYYYFVLNQVLDRNLPAELALLPFIESGYNPQAVSPSHAVGAWQFIPSTAALFGLKSNWWYDGRRDILQSTEAALDYLEYLNERFDGDWLLALAAYNCGEGCVSRAVKRNASAGKATDYWHLSLPRETRRYIPKLIAVARLVKNADQLGIELPKLDNTPYFAVVDIDGQLDLAKAASLSGVELDEIKRLNPGFSRWATDPEGPHRLLVPVANAARLREGLNNLPASERVRWARYQIRSGDTLSGIAAQFKTSVAVIRTSNKLSSNRIRAGKTLLIPSPGATSTTVAVQQAEQGKPQVHRVSSGDNLWKIAQRYGVSTEQLADWNSISDVRSLRPGQDLILYPESRDPG</sequence>
<reference evidence="5" key="1">
    <citation type="journal article" date="2019" name="Int. J. Syst. Evol. Microbiol.">
        <title>The Global Catalogue of Microorganisms (GCM) 10K type strain sequencing project: providing services to taxonomists for standard genome sequencing and annotation.</title>
        <authorList>
            <consortium name="The Broad Institute Genomics Platform"/>
            <consortium name="The Broad Institute Genome Sequencing Center for Infectious Disease"/>
            <person name="Wu L."/>
            <person name="Ma J."/>
        </authorList>
    </citation>
    <scope>NUCLEOTIDE SEQUENCE [LARGE SCALE GENOMIC DNA]</scope>
    <source>
        <strain evidence="5">CGMCC 1.15341</strain>
    </source>
</reference>
<dbReference type="InterPro" id="IPR023346">
    <property type="entry name" value="Lysozyme-like_dom_sf"/>
</dbReference>
<evidence type="ECO:0000313" key="4">
    <source>
        <dbReference type="EMBL" id="GGC02680.1"/>
    </source>
</evidence>
<feature type="signal peptide" evidence="1">
    <location>
        <begin position="1"/>
        <end position="24"/>
    </location>
</feature>
<dbReference type="PROSITE" id="PS51257">
    <property type="entry name" value="PROKAR_LIPOPROTEIN"/>
    <property type="match status" value="1"/>
</dbReference>
<dbReference type="CDD" id="cd16894">
    <property type="entry name" value="MltD-like"/>
    <property type="match status" value="1"/>
</dbReference>
<keyword evidence="5" id="KW-1185">Reference proteome</keyword>
<evidence type="ECO:0000256" key="1">
    <source>
        <dbReference type="SAM" id="SignalP"/>
    </source>
</evidence>
<dbReference type="InterPro" id="IPR036779">
    <property type="entry name" value="LysM_dom_sf"/>
</dbReference>
<dbReference type="Proteomes" id="UP000629025">
    <property type="component" value="Unassembled WGS sequence"/>
</dbReference>
<dbReference type="SUPFAM" id="SSF54106">
    <property type="entry name" value="LysM domain"/>
    <property type="match status" value="2"/>
</dbReference>
<organism evidence="4 5">
    <name type="scientific">Marinobacterium zhoushanense</name>
    <dbReference type="NCBI Taxonomy" id="1679163"/>
    <lineage>
        <taxon>Bacteria</taxon>
        <taxon>Pseudomonadati</taxon>
        <taxon>Pseudomonadota</taxon>
        <taxon>Gammaproteobacteria</taxon>
        <taxon>Oceanospirillales</taxon>
        <taxon>Oceanospirillaceae</taxon>
        <taxon>Marinobacterium</taxon>
    </lineage>
</organism>
<dbReference type="SUPFAM" id="SSF53955">
    <property type="entry name" value="Lysozyme-like"/>
    <property type="match status" value="1"/>
</dbReference>
<evidence type="ECO:0000313" key="5">
    <source>
        <dbReference type="Proteomes" id="UP000629025"/>
    </source>
</evidence>
<dbReference type="SMART" id="SM00257">
    <property type="entry name" value="LysM"/>
    <property type="match status" value="2"/>
</dbReference>
<feature type="domain" description="LysM" evidence="3">
    <location>
        <begin position="407"/>
        <end position="451"/>
    </location>
</feature>
<feature type="domain" description="LysM" evidence="3">
    <location>
        <begin position="343"/>
        <end position="386"/>
    </location>
</feature>